<feature type="domain" description="Acyl-CoA oxidase/dehydrogenase middle" evidence="8">
    <location>
        <begin position="130"/>
        <end position="217"/>
    </location>
</feature>
<dbReference type="GO" id="GO:0050660">
    <property type="term" value="F:flavin adenine dinucleotide binding"/>
    <property type="evidence" value="ECO:0007669"/>
    <property type="project" value="InterPro"/>
</dbReference>
<dbReference type="OrthoDB" id="8876745at2"/>
<gene>
    <name evidence="10" type="ORF">SAMN05216267_10147</name>
</gene>
<feature type="domain" description="Acyl-CoA dehydrogenase/oxidase N-terminal" evidence="9">
    <location>
        <begin position="15"/>
        <end position="125"/>
    </location>
</feature>
<evidence type="ECO:0000256" key="4">
    <source>
        <dbReference type="ARBA" id="ARBA00022827"/>
    </source>
</evidence>
<keyword evidence="5 6" id="KW-0560">Oxidoreductase</keyword>
<dbReference type="Proteomes" id="UP000181951">
    <property type="component" value="Unassembled WGS sequence"/>
</dbReference>
<evidence type="ECO:0000259" key="8">
    <source>
        <dbReference type="Pfam" id="PF02770"/>
    </source>
</evidence>
<dbReference type="InterPro" id="IPR050741">
    <property type="entry name" value="Acyl-CoA_dehydrogenase"/>
</dbReference>
<dbReference type="CDD" id="cd00567">
    <property type="entry name" value="ACAD"/>
    <property type="match status" value="1"/>
</dbReference>
<feature type="domain" description="Acyl-CoA dehydrogenase/oxidase C-terminal" evidence="7">
    <location>
        <begin position="241"/>
        <end position="380"/>
    </location>
</feature>
<dbReference type="EMBL" id="FODD01000014">
    <property type="protein sequence ID" value="SEN96149.1"/>
    <property type="molecule type" value="Genomic_DNA"/>
</dbReference>
<sequence length="396" mass="42507">MTTVRSTFDSAMLESEERRALREAVRSLGSRYGRDYFTATVRAGKHTDDLWQEAGRLGYLGVNIPEEYGGGGSGISELSIVLEELGAAGCPLLLLIVSPAICGTVIARFGTDAQKQRWLPGIADGSLRMAFGITEPDAGSNSHRITTTARRDPQTGGWLLTGRKVFISGVDIADATLIVGRTEDARTGKLKPCLFIVERDTPGFEFRQIDMELSAPEKQFQVFLDDVALPAEALVGDEDAGLLQLFAGLNPERIMTAAFSVGMGRYALATAVDYARTRQVWTSPIGSHQAIAHPLAQAHIELELARLMMQKAAYLYDAGDDMGAGEAANMAKYAAAEAGAKAVDQAVHTLGGNGLTSEYGLASMLTASRVGRIAPVSREMILNFVSHYTLGLPKSY</sequence>
<dbReference type="InterPro" id="IPR009075">
    <property type="entry name" value="AcylCo_DH/oxidase_C"/>
</dbReference>
<dbReference type="Pfam" id="PF02771">
    <property type="entry name" value="Acyl-CoA_dh_N"/>
    <property type="match status" value="1"/>
</dbReference>
<dbReference type="GO" id="GO:0003995">
    <property type="term" value="F:acyl-CoA dehydrogenase activity"/>
    <property type="evidence" value="ECO:0007669"/>
    <property type="project" value="TreeGrafter"/>
</dbReference>
<evidence type="ECO:0000259" key="7">
    <source>
        <dbReference type="Pfam" id="PF00441"/>
    </source>
</evidence>
<dbReference type="PIRSF" id="PIRSF016578">
    <property type="entry name" value="HsaA"/>
    <property type="match status" value="1"/>
</dbReference>
<evidence type="ECO:0000259" key="9">
    <source>
        <dbReference type="Pfam" id="PF02771"/>
    </source>
</evidence>
<dbReference type="AlphaFoldDB" id="A0A1H8KTE0"/>
<dbReference type="InterPro" id="IPR009100">
    <property type="entry name" value="AcylCoA_DH/oxidase_NM_dom_sf"/>
</dbReference>
<evidence type="ECO:0000313" key="11">
    <source>
        <dbReference type="Proteomes" id="UP000181951"/>
    </source>
</evidence>
<evidence type="ECO:0000256" key="6">
    <source>
        <dbReference type="RuleBase" id="RU362125"/>
    </source>
</evidence>
<protein>
    <submittedName>
        <fullName evidence="10">Acyl-CoA dehydrogenase</fullName>
    </submittedName>
</protein>
<keyword evidence="11" id="KW-1185">Reference proteome</keyword>
<evidence type="ECO:0000256" key="3">
    <source>
        <dbReference type="ARBA" id="ARBA00022630"/>
    </source>
</evidence>
<dbReference type="SUPFAM" id="SSF56645">
    <property type="entry name" value="Acyl-CoA dehydrogenase NM domain-like"/>
    <property type="match status" value="1"/>
</dbReference>
<evidence type="ECO:0000256" key="2">
    <source>
        <dbReference type="ARBA" id="ARBA00009347"/>
    </source>
</evidence>
<dbReference type="InterPro" id="IPR006091">
    <property type="entry name" value="Acyl-CoA_Oxase/DH_mid-dom"/>
</dbReference>
<dbReference type="InterPro" id="IPR013786">
    <property type="entry name" value="AcylCoA_DH/ox_N"/>
</dbReference>
<dbReference type="GO" id="GO:0005737">
    <property type="term" value="C:cytoplasm"/>
    <property type="evidence" value="ECO:0007669"/>
    <property type="project" value="TreeGrafter"/>
</dbReference>
<evidence type="ECO:0000256" key="1">
    <source>
        <dbReference type="ARBA" id="ARBA00001974"/>
    </source>
</evidence>
<dbReference type="Pfam" id="PF00441">
    <property type="entry name" value="Acyl-CoA_dh_1"/>
    <property type="match status" value="1"/>
</dbReference>
<dbReference type="FunFam" id="2.40.110.10:FF:000002">
    <property type="entry name" value="Acyl-CoA dehydrogenase fadE12"/>
    <property type="match status" value="1"/>
</dbReference>
<dbReference type="InterPro" id="IPR046373">
    <property type="entry name" value="Acyl-CoA_Oxase/DH_mid-dom_sf"/>
</dbReference>
<proteinExistence type="inferred from homology"/>
<dbReference type="SUPFAM" id="SSF47203">
    <property type="entry name" value="Acyl-CoA dehydrogenase C-terminal domain-like"/>
    <property type="match status" value="1"/>
</dbReference>
<evidence type="ECO:0000256" key="5">
    <source>
        <dbReference type="ARBA" id="ARBA00023002"/>
    </source>
</evidence>
<dbReference type="Gene3D" id="2.40.110.10">
    <property type="entry name" value="Butyryl-CoA Dehydrogenase, subunit A, domain 2"/>
    <property type="match status" value="1"/>
</dbReference>
<dbReference type="Gene3D" id="1.20.140.10">
    <property type="entry name" value="Butyryl-CoA Dehydrogenase, subunit A, domain 3"/>
    <property type="match status" value="1"/>
</dbReference>
<dbReference type="FunFam" id="1.20.140.10:FF:000012">
    <property type="entry name" value="Acyl-CoA dehydrogenase fadE12"/>
    <property type="match status" value="1"/>
</dbReference>
<organism evidence="10 11">
    <name type="scientific">Actinacidiphila rubida</name>
    <dbReference type="NCBI Taxonomy" id="310780"/>
    <lineage>
        <taxon>Bacteria</taxon>
        <taxon>Bacillati</taxon>
        <taxon>Actinomycetota</taxon>
        <taxon>Actinomycetes</taxon>
        <taxon>Kitasatosporales</taxon>
        <taxon>Streptomycetaceae</taxon>
        <taxon>Actinacidiphila</taxon>
    </lineage>
</organism>
<name>A0A1H8KTE0_9ACTN</name>
<keyword evidence="3 6" id="KW-0285">Flavoprotein</keyword>
<dbReference type="InterPro" id="IPR037069">
    <property type="entry name" value="AcylCoA_DH/ox_N_sf"/>
</dbReference>
<dbReference type="STRING" id="310780.SAMN05216267_10147"/>
<dbReference type="Pfam" id="PF02770">
    <property type="entry name" value="Acyl-CoA_dh_M"/>
    <property type="match status" value="1"/>
</dbReference>
<evidence type="ECO:0000313" key="10">
    <source>
        <dbReference type="EMBL" id="SEN96149.1"/>
    </source>
</evidence>
<dbReference type="PANTHER" id="PTHR48083">
    <property type="entry name" value="MEDIUM-CHAIN SPECIFIC ACYL-COA DEHYDROGENASE, MITOCHONDRIAL-RELATED"/>
    <property type="match status" value="1"/>
</dbReference>
<comment type="cofactor">
    <cofactor evidence="1 6">
        <name>FAD</name>
        <dbReference type="ChEBI" id="CHEBI:57692"/>
    </cofactor>
</comment>
<dbReference type="GO" id="GO:0033539">
    <property type="term" value="P:fatty acid beta-oxidation using acyl-CoA dehydrogenase"/>
    <property type="evidence" value="ECO:0007669"/>
    <property type="project" value="TreeGrafter"/>
</dbReference>
<dbReference type="Gene3D" id="1.10.540.10">
    <property type="entry name" value="Acyl-CoA dehydrogenase/oxidase, N-terminal domain"/>
    <property type="match status" value="1"/>
</dbReference>
<keyword evidence="4 6" id="KW-0274">FAD</keyword>
<dbReference type="InterPro" id="IPR036250">
    <property type="entry name" value="AcylCo_DH-like_C"/>
</dbReference>
<dbReference type="RefSeq" id="WP_069465924.1">
    <property type="nucleotide sequence ID" value="NZ_FODD01000014.1"/>
</dbReference>
<comment type="similarity">
    <text evidence="2 6">Belongs to the acyl-CoA dehydrogenase family.</text>
</comment>
<accession>A0A1H8KTE0</accession>
<reference evidence="10 11" key="1">
    <citation type="submission" date="2016-10" db="EMBL/GenBank/DDBJ databases">
        <authorList>
            <person name="de Groot N.N."/>
        </authorList>
    </citation>
    <scope>NUCLEOTIDE SEQUENCE [LARGE SCALE GENOMIC DNA]</scope>
    <source>
        <strain evidence="10 11">CGMCC 4.2026</strain>
    </source>
</reference>
<dbReference type="PANTHER" id="PTHR48083:SF1">
    <property type="entry name" value="DEHYDROGENASE, PUTATIVE (AFU_ORTHOLOGUE AFUA_7G06510)-RELATED"/>
    <property type="match status" value="1"/>
</dbReference>